<dbReference type="EMBL" id="VIRS01000011">
    <property type="protein sequence ID" value="TQS43797.1"/>
    <property type="molecule type" value="Genomic_DNA"/>
</dbReference>
<evidence type="ECO:0000259" key="2">
    <source>
        <dbReference type="PROSITE" id="PS50937"/>
    </source>
</evidence>
<organism evidence="3 4">
    <name type="scientific">Cryptosporangium phraense</name>
    <dbReference type="NCBI Taxonomy" id="2593070"/>
    <lineage>
        <taxon>Bacteria</taxon>
        <taxon>Bacillati</taxon>
        <taxon>Actinomycetota</taxon>
        <taxon>Actinomycetes</taxon>
        <taxon>Cryptosporangiales</taxon>
        <taxon>Cryptosporangiaceae</taxon>
        <taxon>Cryptosporangium</taxon>
    </lineage>
</organism>
<dbReference type="SUPFAM" id="SSF46955">
    <property type="entry name" value="Putative DNA-binding domain"/>
    <property type="match status" value="1"/>
</dbReference>
<dbReference type="Gene3D" id="1.10.1660.10">
    <property type="match status" value="1"/>
</dbReference>
<dbReference type="GO" id="GO:0003700">
    <property type="term" value="F:DNA-binding transcription factor activity"/>
    <property type="evidence" value="ECO:0007669"/>
    <property type="project" value="InterPro"/>
</dbReference>
<keyword evidence="4" id="KW-1185">Reference proteome</keyword>
<dbReference type="InterPro" id="IPR047057">
    <property type="entry name" value="MerR_fam"/>
</dbReference>
<protein>
    <submittedName>
        <fullName evidence="3">MerR family transcriptional regulator</fullName>
    </submittedName>
</protein>
<dbReference type="AlphaFoldDB" id="A0A545AR52"/>
<dbReference type="InterPro" id="IPR009061">
    <property type="entry name" value="DNA-bd_dom_put_sf"/>
</dbReference>
<proteinExistence type="predicted"/>
<reference evidence="3 4" key="1">
    <citation type="submission" date="2019-07" db="EMBL/GenBank/DDBJ databases">
        <title>Cryptosporangium phraense sp. nov., isolated from plant litter.</title>
        <authorList>
            <person name="Suriyachadkun C."/>
        </authorList>
    </citation>
    <scope>NUCLEOTIDE SEQUENCE [LARGE SCALE GENOMIC DNA]</scope>
    <source>
        <strain evidence="3 4">A-T 5661</strain>
    </source>
</reference>
<gene>
    <name evidence="3" type="ORF">FL583_17360</name>
</gene>
<sequence length="264" mass="28815">MLRCLGVQGSWSTVPAVTGRHYGEYGESGTDVPLPAELTVDQLAELCRVSVRLVRAHQSRRLLHPPRRVGRRSVYDHSHIDRLELIQRLQKAGFSLAAIRALLQTGHNAPELALAWHAEGLAMRFPSTDDTSDPDLQVEPEGVADLHAQPGAWEALESYGLVSRDPDGNWYGTHPVLVAVGRRARELGMPSTEITRLQLRVAAAALELSREIIESFSAIFRAAGGGPDRKIEDYASMSSVATALVTATFEVQLSRLVRGVVDGL</sequence>
<dbReference type="SMART" id="SM00422">
    <property type="entry name" value="HTH_MERR"/>
    <property type="match status" value="1"/>
</dbReference>
<dbReference type="Pfam" id="PF13411">
    <property type="entry name" value="MerR_1"/>
    <property type="match status" value="1"/>
</dbReference>
<evidence type="ECO:0000313" key="4">
    <source>
        <dbReference type="Proteomes" id="UP000317982"/>
    </source>
</evidence>
<dbReference type="PANTHER" id="PTHR30204:SF93">
    <property type="entry name" value="HTH MERR-TYPE DOMAIN-CONTAINING PROTEIN"/>
    <property type="match status" value="1"/>
</dbReference>
<accession>A0A545AR52</accession>
<name>A0A545AR52_9ACTN</name>
<comment type="caution">
    <text evidence="3">The sequence shown here is derived from an EMBL/GenBank/DDBJ whole genome shotgun (WGS) entry which is preliminary data.</text>
</comment>
<dbReference type="PROSITE" id="PS50937">
    <property type="entry name" value="HTH_MERR_2"/>
    <property type="match status" value="1"/>
</dbReference>
<keyword evidence="1" id="KW-0238">DNA-binding</keyword>
<dbReference type="PANTHER" id="PTHR30204">
    <property type="entry name" value="REDOX-CYCLING DRUG-SENSING TRANSCRIPTIONAL ACTIVATOR SOXR"/>
    <property type="match status" value="1"/>
</dbReference>
<dbReference type="Proteomes" id="UP000317982">
    <property type="component" value="Unassembled WGS sequence"/>
</dbReference>
<dbReference type="InterPro" id="IPR000551">
    <property type="entry name" value="MerR-type_HTH_dom"/>
</dbReference>
<feature type="domain" description="HTH merR-type" evidence="2">
    <location>
        <begin position="37"/>
        <end position="105"/>
    </location>
</feature>
<dbReference type="InParanoid" id="A0A545AR52"/>
<evidence type="ECO:0000256" key="1">
    <source>
        <dbReference type="ARBA" id="ARBA00023125"/>
    </source>
</evidence>
<evidence type="ECO:0000313" key="3">
    <source>
        <dbReference type="EMBL" id="TQS43797.1"/>
    </source>
</evidence>
<dbReference type="GO" id="GO:0003677">
    <property type="term" value="F:DNA binding"/>
    <property type="evidence" value="ECO:0007669"/>
    <property type="project" value="UniProtKB-KW"/>
</dbReference>
<dbReference type="OrthoDB" id="6716891at2"/>